<dbReference type="EMBL" id="GEDC01004127">
    <property type="protein sequence ID" value="JAS33171.1"/>
    <property type="molecule type" value="Transcribed_RNA"/>
</dbReference>
<evidence type="ECO:0000256" key="1">
    <source>
        <dbReference type="ARBA" id="ARBA00022786"/>
    </source>
</evidence>
<proteinExistence type="predicted"/>
<dbReference type="EMBL" id="GEDC01008375">
    <property type="protein sequence ID" value="JAS28923.1"/>
    <property type="molecule type" value="Transcribed_RNA"/>
</dbReference>
<dbReference type="InterPro" id="IPR050648">
    <property type="entry name" value="F-box_LRR-repeat"/>
</dbReference>
<dbReference type="Gene3D" id="3.80.10.10">
    <property type="entry name" value="Ribonuclease Inhibitor"/>
    <property type="match status" value="1"/>
</dbReference>
<reference evidence="4" key="1">
    <citation type="submission" date="2015-12" db="EMBL/GenBank/DDBJ databases">
        <title>De novo transcriptome assembly of four potential Pierce s Disease insect vectors from Arizona vineyards.</title>
        <authorList>
            <person name="Tassone E.E."/>
        </authorList>
    </citation>
    <scope>NUCLEOTIDE SEQUENCE</scope>
</reference>
<evidence type="ECO:0000313" key="5">
    <source>
        <dbReference type="EMBL" id="JAS33171.1"/>
    </source>
</evidence>
<gene>
    <name evidence="4" type="ORF">g.22658</name>
    <name evidence="5" type="ORF">g.22659</name>
    <name evidence="3" type="ORF">g.22660</name>
    <name evidence="6" type="ORF">g.22663</name>
</gene>
<accession>A0A1B6DTC5</accession>
<sequence>MDSGINLFVKIPWDDVLFEVVLPHLSLKDLFRLRGLSRLCLNLVDNYFKTSREVNLALFHDQFTPAAFEVLSKNCKQLRKVVFSRCTWLTDSLVKPLFQNNPHIVHLNLYHCNGLTSACLQPIIIQCKNLEHLNLSGCYWLTTGCVQTMALHMRNITHLDLGSCSLLDSIDVFIEVLNRLKVLNLSNLPCVTDRTLEKISIYCPQLEHLNLQGSHQVTDEGVCMVAEYCEHLKSVLVLNCPRVHMENVGDLFSGIYVDKPVNQLFVNAGLDWLFDFD</sequence>
<dbReference type="PANTHER" id="PTHR13382">
    <property type="entry name" value="MITOCHONDRIAL ATP SYNTHASE COUPLING FACTOR B"/>
    <property type="match status" value="1"/>
</dbReference>
<dbReference type="EMBL" id="GEDC01028220">
    <property type="protein sequence ID" value="JAS09078.1"/>
    <property type="molecule type" value="Transcribed_RNA"/>
</dbReference>
<evidence type="ECO:0000259" key="2">
    <source>
        <dbReference type="Pfam" id="PF25372"/>
    </source>
</evidence>
<feature type="domain" description="F-box/LRR-repeat protein 15-like leucin rich repeat" evidence="2">
    <location>
        <begin position="54"/>
        <end position="166"/>
    </location>
</feature>
<dbReference type="SMART" id="SM00367">
    <property type="entry name" value="LRR_CC"/>
    <property type="match status" value="7"/>
</dbReference>
<dbReference type="InterPro" id="IPR006553">
    <property type="entry name" value="Leu-rich_rpt_Cys-con_subtyp"/>
</dbReference>
<dbReference type="EMBL" id="GEDC01002399">
    <property type="protein sequence ID" value="JAS34899.1"/>
    <property type="molecule type" value="Transcribed_RNA"/>
</dbReference>
<dbReference type="Pfam" id="PF13516">
    <property type="entry name" value="LRR_6"/>
    <property type="match status" value="1"/>
</dbReference>
<evidence type="ECO:0000313" key="3">
    <source>
        <dbReference type="EMBL" id="JAS09078.1"/>
    </source>
</evidence>
<dbReference type="GO" id="GO:0005737">
    <property type="term" value="C:cytoplasm"/>
    <property type="evidence" value="ECO:0007669"/>
    <property type="project" value="TreeGrafter"/>
</dbReference>
<evidence type="ECO:0000313" key="6">
    <source>
        <dbReference type="EMBL" id="JAS34899.1"/>
    </source>
</evidence>
<dbReference type="InterPro" id="IPR032675">
    <property type="entry name" value="LRR_dom_sf"/>
</dbReference>
<dbReference type="InterPro" id="IPR001611">
    <property type="entry name" value="Leu-rich_rpt"/>
</dbReference>
<dbReference type="CDD" id="cd22126">
    <property type="entry name" value="F-box_FBXL15"/>
    <property type="match status" value="1"/>
</dbReference>
<dbReference type="InterPro" id="IPR057207">
    <property type="entry name" value="FBXL15_LRR"/>
</dbReference>
<dbReference type="SUPFAM" id="SSF52047">
    <property type="entry name" value="RNI-like"/>
    <property type="match status" value="1"/>
</dbReference>
<name>A0A1B6DTC5_9HEMI</name>
<dbReference type="AlphaFoldDB" id="A0A1B6DTC5"/>
<protein>
    <recommendedName>
        <fullName evidence="2">F-box/LRR-repeat protein 15-like leucin rich repeat domain-containing protein</fullName>
    </recommendedName>
</protein>
<organism evidence="4">
    <name type="scientific">Clastoptera arizonana</name>
    <name type="common">Arizona spittle bug</name>
    <dbReference type="NCBI Taxonomy" id="38151"/>
    <lineage>
        <taxon>Eukaryota</taxon>
        <taxon>Metazoa</taxon>
        <taxon>Ecdysozoa</taxon>
        <taxon>Arthropoda</taxon>
        <taxon>Hexapoda</taxon>
        <taxon>Insecta</taxon>
        <taxon>Pterygota</taxon>
        <taxon>Neoptera</taxon>
        <taxon>Paraneoptera</taxon>
        <taxon>Hemiptera</taxon>
        <taxon>Auchenorrhyncha</taxon>
        <taxon>Cercopoidea</taxon>
        <taxon>Clastopteridae</taxon>
        <taxon>Clastoptera</taxon>
    </lineage>
</organism>
<evidence type="ECO:0000313" key="4">
    <source>
        <dbReference type="EMBL" id="JAS28923.1"/>
    </source>
</evidence>
<dbReference type="Pfam" id="PF25372">
    <property type="entry name" value="DUF7885"/>
    <property type="match status" value="1"/>
</dbReference>
<keyword evidence="1" id="KW-0833">Ubl conjugation pathway</keyword>